<accession>A0A212L7F3</accession>
<dbReference type="InterPro" id="IPR012340">
    <property type="entry name" value="NA-bd_OB-fold"/>
</dbReference>
<dbReference type="Pfam" id="PF00436">
    <property type="entry name" value="SSB"/>
    <property type="match status" value="1"/>
</dbReference>
<dbReference type="InterPro" id="IPR000424">
    <property type="entry name" value="Primosome_PriB/ssb"/>
</dbReference>
<keyword evidence="2" id="KW-0233">DNA recombination</keyword>
<keyword evidence="1 3" id="KW-0238">DNA-binding</keyword>
<dbReference type="PROSITE" id="PS50935">
    <property type="entry name" value="SSB"/>
    <property type="match status" value="1"/>
</dbReference>
<dbReference type="PANTHER" id="PTHR10302:SF0">
    <property type="entry name" value="SINGLE-STRANDED DNA-BINDING PROTEIN, MITOCHONDRIAL"/>
    <property type="match status" value="1"/>
</dbReference>
<protein>
    <recommendedName>
        <fullName evidence="3 4">Single-stranded DNA-binding protein</fullName>
        <shortName evidence="3">SSB</shortName>
    </recommendedName>
</protein>
<gene>
    <name evidence="6" type="ORF">KL86PLE_110084</name>
</gene>
<evidence type="ECO:0000256" key="1">
    <source>
        <dbReference type="ARBA" id="ARBA00023125"/>
    </source>
</evidence>
<feature type="region of interest" description="Disordered" evidence="5">
    <location>
        <begin position="107"/>
        <end position="136"/>
    </location>
</feature>
<dbReference type="SUPFAM" id="SSF50249">
    <property type="entry name" value="Nucleic acid-binding proteins"/>
    <property type="match status" value="1"/>
</dbReference>
<dbReference type="AlphaFoldDB" id="A0A212L7F3"/>
<name>A0A212L7F3_9HYPH</name>
<dbReference type="HAMAP" id="MF_00984">
    <property type="entry name" value="SSB"/>
    <property type="match status" value="1"/>
</dbReference>
<dbReference type="GO" id="GO:0009295">
    <property type="term" value="C:nucleoid"/>
    <property type="evidence" value="ECO:0007669"/>
    <property type="project" value="TreeGrafter"/>
</dbReference>
<dbReference type="InterPro" id="IPR011344">
    <property type="entry name" value="ssDNA-bd"/>
</dbReference>
<dbReference type="CDD" id="cd04496">
    <property type="entry name" value="SSB_OBF"/>
    <property type="match status" value="1"/>
</dbReference>
<reference evidence="6" key="1">
    <citation type="submission" date="2016-08" db="EMBL/GenBank/DDBJ databases">
        <authorList>
            <person name="Seilhamer J.J."/>
        </authorList>
    </citation>
    <scope>NUCLEOTIDE SEQUENCE</scope>
    <source>
        <strain evidence="6">86</strain>
    </source>
</reference>
<comment type="subunit">
    <text evidence="3">Homotetramer.</text>
</comment>
<evidence type="ECO:0000256" key="2">
    <source>
        <dbReference type="ARBA" id="ARBA00023172"/>
    </source>
</evidence>
<dbReference type="Gene3D" id="2.40.50.140">
    <property type="entry name" value="Nucleic acid-binding proteins"/>
    <property type="match status" value="1"/>
</dbReference>
<dbReference type="RefSeq" id="WP_288199506.1">
    <property type="nucleotide sequence ID" value="NZ_LT608334.1"/>
</dbReference>
<dbReference type="GO" id="GO:0003697">
    <property type="term" value="F:single-stranded DNA binding"/>
    <property type="evidence" value="ECO:0007669"/>
    <property type="project" value="UniProtKB-UniRule"/>
</dbReference>
<evidence type="ECO:0000256" key="5">
    <source>
        <dbReference type="SAM" id="MobiDB-lite"/>
    </source>
</evidence>
<dbReference type="NCBIfam" id="TIGR00621">
    <property type="entry name" value="ssb"/>
    <property type="match status" value="1"/>
</dbReference>
<evidence type="ECO:0000256" key="3">
    <source>
        <dbReference type="HAMAP-Rule" id="MF_00984"/>
    </source>
</evidence>
<evidence type="ECO:0000256" key="4">
    <source>
        <dbReference type="PIRNR" id="PIRNR002070"/>
    </source>
</evidence>
<dbReference type="EMBL" id="FMJD01000003">
    <property type="protein sequence ID" value="SCM73481.1"/>
    <property type="molecule type" value="Genomic_DNA"/>
</dbReference>
<sequence length="136" mass="14877">MSINRVILLGNVGRPPEIRAIPDSSDRVATFTLATTDRWRDRTTGEQRQATEWHQVVCHNQTLVKLIADHVAKGSKVAVEGKIKTRKYTKDGVERRVTEIVIGRFDGGLTLEGDPKAGSEPGPAGQGADLDDSIPY</sequence>
<dbReference type="PIRSF" id="PIRSF002070">
    <property type="entry name" value="SSB"/>
    <property type="match status" value="1"/>
</dbReference>
<comment type="caution">
    <text evidence="3">Lacks conserved residue(s) required for the propagation of feature annotation.</text>
</comment>
<dbReference type="GO" id="GO:0006310">
    <property type="term" value="P:DNA recombination"/>
    <property type="evidence" value="ECO:0007669"/>
    <property type="project" value="UniProtKB-KW"/>
</dbReference>
<proteinExistence type="inferred from homology"/>
<dbReference type="GO" id="GO:0006260">
    <property type="term" value="P:DNA replication"/>
    <property type="evidence" value="ECO:0007669"/>
    <property type="project" value="InterPro"/>
</dbReference>
<organism evidence="6">
    <name type="scientific">uncultured Pleomorphomonas sp</name>
    <dbReference type="NCBI Taxonomy" id="442121"/>
    <lineage>
        <taxon>Bacteria</taxon>
        <taxon>Pseudomonadati</taxon>
        <taxon>Pseudomonadota</taxon>
        <taxon>Alphaproteobacteria</taxon>
        <taxon>Hyphomicrobiales</taxon>
        <taxon>Pleomorphomonadaceae</taxon>
        <taxon>Pleomorphomonas</taxon>
        <taxon>environmental samples</taxon>
    </lineage>
</organism>
<evidence type="ECO:0000313" key="6">
    <source>
        <dbReference type="EMBL" id="SCM73481.1"/>
    </source>
</evidence>
<dbReference type="PANTHER" id="PTHR10302">
    <property type="entry name" value="SINGLE-STRANDED DNA-BINDING PROTEIN"/>
    <property type="match status" value="1"/>
</dbReference>